<evidence type="ECO:0000256" key="1">
    <source>
        <dbReference type="ARBA" id="ARBA00004141"/>
    </source>
</evidence>
<dbReference type="InterPro" id="IPR009908">
    <property type="entry name" value="Methylamine_util_MauE"/>
</dbReference>
<evidence type="ECO:0000256" key="4">
    <source>
        <dbReference type="ARBA" id="ARBA00023136"/>
    </source>
</evidence>
<evidence type="ECO:0000256" key="2">
    <source>
        <dbReference type="ARBA" id="ARBA00022692"/>
    </source>
</evidence>
<dbReference type="GO" id="GO:0016020">
    <property type="term" value="C:membrane"/>
    <property type="evidence" value="ECO:0007669"/>
    <property type="project" value="UniProtKB-SubCell"/>
</dbReference>
<evidence type="ECO:0000259" key="6">
    <source>
        <dbReference type="Pfam" id="PF07291"/>
    </source>
</evidence>
<dbReference type="OrthoDB" id="648842at2"/>
<dbReference type="NCBIfam" id="NF045576">
    <property type="entry name" value="BT_3928_fam"/>
    <property type="match status" value="1"/>
</dbReference>
<feature type="transmembrane region" description="Helical" evidence="5">
    <location>
        <begin position="47"/>
        <end position="74"/>
    </location>
</feature>
<feature type="transmembrane region" description="Helical" evidence="5">
    <location>
        <begin position="81"/>
        <end position="100"/>
    </location>
</feature>
<feature type="transmembrane region" description="Helical" evidence="5">
    <location>
        <begin position="7"/>
        <end position="24"/>
    </location>
</feature>
<dbReference type="RefSeq" id="WP_138930987.1">
    <property type="nucleotide sequence ID" value="NZ_SWMU01000001.1"/>
</dbReference>
<evidence type="ECO:0000313" key="7">
    <source>
        <dbReference type="EMBL" id="TKS57284.1"/>
    </source>
</evidence>
<accession>A0A4U5TUS2</accession>
<dbReference type="Pfam" id="PF07291">
    <property type="entry name" value="MauE"/>
    <property type="match status" value="1"/>
</dbReference>
<keyword evidence="3 5" id="KW-1133">Transmembrane helix</keyword>
<evidence type="ECO:0000256" key="3">
    <source>
        <dbReference type="ARBA" id="ARBA00022989"/>
    </source>
</evidence>
<keyword evidence="2 5" id="KW-0812">Transmembrane</keyword>
<keyword evidence="4 5" id="KW-0472">Membrane</keyword>
<dbReference type="GO" id="GO:0030416">
    <property type="term" value="P:methylamine metabolic process"/>
    <property type="evidence" value="ECO:0007669"/>
    <property type="project" value="InterPro"/>
</dbReference>
<dbReference type="Proteomes" id="UP000306552">
    <property type="component" value="Unassembled WGS sequence"/>
</dbReference>
<gene>
    <name evidence="7" type="ORF">FCN74_02370</name>
</gene>
<feature type="domain" description="Methylamine utilisation protein MauE" evidence="6">
    <location>
        <begin position="1"/>
        <end position="135"/>
    </location>
</feature>
<keyword evidence="8" id="KW-1185">Reference proteome</keyword>
<dbReference type="AlphaFoldDB" id="A0A4U5TUS2"/>
<name>A0A4U5TUS2_9FLAO</name>
<protein>
    <submittedName>
        <fullName evidence="7">DoxX family membrane protein</fullName>
    </submittedName>
</protein>
<feature type="transmembrane region" description="Helical" evidence="5">
    <location>
        <begin position="148"/>
        <end position="166"/>
    </location>
</feature>
<comment type="subcellular location">
    <subcellularLocation>
        <location evidence="1">Membrane</location>
        <topology evidence="1">Multi-pass membrane protein</topology>
    </subcellularLocation>
</comment>
<organism evidence="7 8">
    <name type="scientific">Mesohalobacter halotolerans</name>
    <dbReference type="NCBI Taxonomy" id="1883405"/>
    <lineage>
        <taxon>Bacteria</taxon>
        <taxon>Pseudomonadati</taxon>
        <taxon>Bacteroidota</taxon>
        <taxon>Flavobacteriia</taxon>
        <taxon>Flavobacteriales</taxon>
        <taxon>Flavobacteriaceae</taxon>
        <taxon>Mesohalobacter</taxon>
    </lineage>
</organism>
<evidence type="ECO:0000313" key="8">
    <source>
        <dbReference type="Proteomes" id="UP000306552"/>
    </source>
</evidence>
<proteinExistence type="predicted"/>
<comment type="caution">
    <text evidence="7">The sequence shown here is derived from an EMBL/GenBank/DDBJ whole genome shotgun (WGS) entry which is preliminary data.</text>
</comment>
<feature type="transmembrane region" description="Helical" evidence="5">
    <location>
        <begin position="120"/>
        <end position="136"/>
    </location>
</feature>
<evidence type="ECO:0000256" key="5">
    <source>
        <dbReference type="SAM" id="Phobius"/>
    </source>
</evidence>
<reference evidence="7 8" key="1">
    <citation type="submission" date="2019-04" db="EMBL/GenBank/DDBJ databases">
        <title>Psychroflexus halotolerans sp. nov., isolated from a marine solar saltern.</title>
        <authorList>
            <person name="Feng X."/>
        </authorList>
    </citation>
    <scope>NUCLEOTIDE SEQUENCE [LARGE SCALE GENOMIC DNA]</scope>
    <source>
        <strain evidence="7 8">WDS2C27</strain>
    </source>
</reference>
<dbReference type="EMBL" id="SWMU01000001">
    <property type="protein sequence ID" value="TKS57284.1"/>
    <property type="molecule type" value="Genomic_DNA"/>
</dbReference>
<sequence>MKYIYQLARVLVGALFIFSGYVKLVDPLGFSYKLQEYFGPGVLELEFLVPLALPLAVFIVIFELLLGVTLLLGFAPKFTRWSLLLMIVFFTFLTFYSAYFNKVTDCGCFGDAIPLTPWQSFYKDVVLLVLILFLFIKKQYLKPILPKPLAFIVFLVTFIISGYLSYHGLNHLPVVDFRPYHIGANIPESMTVPEGAKKAIYNYHWKFDIDGEEKIITTQGSYPQVEGELIDYETELVDKGYTPPIHDFSLEKNGEDYTESLMAEPKLLMVAAYNLTKSDIETWKAIKPVLQKANTSDYKVIILTSSGKKAQNVINEALQTELDFYFADETAIKTIVRSNPGLLVLNKGVIKQKVHWHDAEDLEF</sequence>